<feature type="transmembrane region" description="Helical" evidence="19">
    <location>
        <begin position="20"/>
        <end position="41"/>
    </location>
</feature>
<feature type="domain" description="Penicillin-binding protein transpeptidase" evidence="20">
    <location>
        <begin position="336"/>
        <end position="612"/>
    </location>
</feature>
<comment type="catalytic activity">
    <reaction evidence="16">
        <text>Preferential cleavage: (Ac)2-L-Lys-D-Ala-|-D-Ala. Also transpeptidation of peptidyl-alanyl moieties that are N-acyl substituents of D-alanine.</text>
        <dbReference type="EC" id="3.4.16.4"/>
    </reaction>
</comment>
<dbReference type="InterPro" id="IPR050396">
    <property type="entry name" value="Glycosyltr_51/Transpeptidase"/>
</dbReference>
<keyword evidence="3" id="KW-1003">Cell membrane</keyword>
<keyword evidence="14" id="KW-0511">Multifunctional enzyme</keyword>
<dbReference type="GO" id="GO:0006508">
    <property type="term" value="P:proteolysis"/>
    <property type="evidence" value="ECO:0007669"/>
    <property type="project" value="UniProtKB-KW"/>
</dbReference>
<evidence type="ECO:0000313" key="22">
    <source>
        <dbReference type="EMBL" id="WHY87641.1"/>
    </source>
</evidence>
<feature type="region of interest" description="Disordered" evidence="18">
    <location>
        <begin position="658"/>
        <end position="692"/>
    </location>
</feature>
<organism evidence="22 23">
    <name type="scientific">Neobacillus novalis</name>
    <dbReference type="NCBI Taxonomy" id="220687"/>
    <lineage>
        <taxon>Bacteria</taxon>
        <taxon>Bacillati</taxon>
        <taxon>Bacillota</taxon>
        <taxon>Bacilli</taxon>
        <taxon>Bacillales</taxon>
        <taxon>Bacillaceae</taxon>
        <taxon>Neobacillus</taxon>
    </lineage>
</organism>
<accession>A0AA95SI83</accession>
<dbReference type="SUPFAM" id="SSF56601">
    <property type="entry name" value="beta-lactamase/transpeptidase-like"/>
    <property type="match status" value="1"/>
</dbReference>
<keyword evidence="6" id="KW-0328">Glycosyltransferase</keyword>
<keyword evidence="15" id="KW-0961">Cell wall biogenesis/degradation</keyword>
<gene>
    <name evidence="22" type="ORF">QNH39_07370</name>
</gene>
<evidence type="ECO:0000313" key="23">
    <source>
        <dbReference type="Proteomes" id="UP001178288"/>
    </source>
</evidence>
<dbReference type="InterPro" id="IPR001264">
    <property type="entry name" value="Glyco_trans_51"/>
</dbReference>
<dbReference type="InterPro" id="IPR036950">
    <property type="entry name" value="PBP_transglycosylase"/>
</dbReference>
<dbReference type="Gene3D" id="3.40.710.10">
    <property type="entry name" value="DD-peptidase/beta-lactamase superfamily"/>
    <property type="match status" value="1"/>
</dbReference>
<protein>
    <submittedName>
        <fullName evidence="22">PBP1A family penicillin-binding protein</fullName>
    </submittedName>
</protein>
<dbReference type="SUPFAM" id="SSF53955">
    <property type="entry name" value="Lysozyme-like"/>
    <property type="match status" value="1"/>
</dbReference>
<dbReference type="InterPro" id="IPR012338">
    <property type="entry name" value="Beta-lactam/transpept-like"/>
</dbReference>
<dbReference type="GO" id="GO:0030288">
    <property type="term" value="C:outer membrane-bounded periplasmic space"/>
    <property type="evidence" value="ECO:0007669"/>
    <property type="project" value="TreeGrafter"/>
</dbReference>
<keyword evidence="8 19" id="KW-0812">Transmembrane</keyword>
<dbReference type="PANTHER" id="PTHR32282">
    <property type="entry name" value="BINDING PROTEIN TRANSPEPTIDASE, PUTATIVE-RELATED"/>
    <property type="match status" value="1"/>
</dbReference>
<evidence type="ECO:0000256" key="16">
    <source>
        <dbReference type="ARBA" id="ARBA00034000"/>
    </source>
</evidence>
<evidence type="ECO:0000256" key="5">
    <source>
        <dbReference type="ARBA" id="ARBA00022670"/>
    </source>
</evidence>
<evidence type="ECO:0000256" key="17">
    <source>
        <dbReference type="ARBA" id="ARBA00049902"/>
    </source>
</evidence>
<evidence type="ECO:0000256" key="13">
    <source>
        <dbReference type="ARBA" id="ARBA00023136"/>
    </source>
</evidence>
<dbReference type="InterPro" id="IPR001460">
    <property type="entry name" value="PCN-bd_Tpept"/>
</dbReference>
<dbReference type="Pfam" id="PF00912">
    <property type="entry name" value="Transgly"/>
    <property type="match status" value="1"/>
</dbReference>
<dbReference type="GO" id="GO:0008658">
    <property type="term" value="F:penicillin binding"/>
    <property type="evidence" value="ECO:0007669"/>
    <property type="project" value="InterPro"/>
</dbReference>
<dbReference type="FunFam" id="1.10.3810.10:FF:000001">
    <property type="entry name" value="Penicillin-binding protein 1A"/>
    <property type="match status" value="1"/>
</dbReference>
<evidence type="ECO:0000256" key="4">
    <source>
        <dbReference type="ARBA" id="ARBA00022645"/>
    </source>
</evidence>
<evidence type="ECO:0000256" key="8">
    <source>
        <dbReference type="ARBA" id="ARBA00022692"/>
    </source>
</evidence>
<dbReference type="PANTHER" id="PTHR32282:SF32">
    <property type="entry name" value="PENICILLIN-BINDING PROTEIN 2A"/>
    <property type="match status" value="1"/>
</dbReference>
<proteinExistence type="inferred from homology"/>
<keyword evidence="7" id="KW-0808">Transferase</keyword>
<evidence type="ECO:0000256" key="2">
    <source>
        <dbReference type="ARBA" id="ARBA00007739"/>
    </source>
</evidence>
<feature type="domain" description="Glycosyl transferase family 51" evidence="21">
    <location>
        <begin position="65"/>
        <end position="240"/>
    </location>
</feature>
<keyword evidence="23" id="KW-1185">Reference proteome</keyword>
<dbReference type="NCBIfam" id="TIGR02074">
    <property type="entry name" value="PBP_1a_fam"/>
    <property type="match status" value="1"/>
</dbReference>
<sequence>MVFTERLRGIFKNWKKWHLLQLIVLVALIMILGFFGLLFYFSKDADISELKNELPQPTVFYDINGKVASKVSANKNEGVLITEVPDSMKNAIISIEDHRFYQHSGVDLIGTSRALFRDLKAGAMVEGGSTITQQLTKNTILTSEKTVKRKMEEVFLALAVEREYTKQEILQMYLNQIYFGNGAYGIKQAASKYFAKEVKDLSISESALLAGLINAPSALNPYENMEKATERRNLVLAKMQEKGYITKQQAEKATHEKVVLDDKGGDPFRGKFPYYVDQVLDEAIKQYGFTQDELLTGGYQIYTELDPAMQAAMENTYQNAALFPKGKDRLVQSGGVLVDPKSGGIRALVGGRGDHAFRGYNRASQLKAQPGSSFKPLVVYTPALEEGWKITDMLKDEQMKFGTYEPSNYDHRYEGEVPMYEAVKESKNVSAVWLLNELGIEKGLDAINRFGITLDKADRNLSIALGGLHQGVSPIEMAEAFSVFPNNGVREEAHVINKIIDAKGNVVAEWKGKNERVTTKAVTDNMTTMLLGVIELGTGKAAQIPGRETAGKTGSTQVPIKGINGLKDQWFVGYTPQLVGAIWVGYDKTDADHYITPTSGTGSAVIFNEVMKEALKGYPNESFNVPHISSLIEKRKKEEEEKNLDNFQKKFNNEVQKWEEKWNKQKDKWDKKEKDKGKGKGKGKGKDKGKGH</sequence>
<keyword evidence="12 19" id="KW-1133">Transmembrane helix</keyword>
<evidence type="ECO:0000259" key="21">
    <source>
        <dbReference type="Pfam" id="PF00912"/>
    </source>
</evidence>
<evidence type="ECO:0000256" key="1">
    <source>
        <dbReference type="ARBA" id="ARBA00007090"/>
    </source>
</evidence>
<evidence type="ECO:0000256" key="18">
    <source>
        <dbReference type="SAM" id="MobiDB-lite"/>
    </source>
</evidence>
<dbReference type="EMBL" id="CP126114">
    <property type="protein sequence ID" value="WHY87641.1"/>
    <property type="molecule type" value="Genomic_DNA"/>
</dbReference>
<comment type="catalytic activity">
    <reaction evidence="17">
        <text>[GlcNAc-(1-&gt;4)-Mur2Ac(oyl-L-Ala-gamma-D-Glu-L-Lys-D-Ala-D-Ala)](n)-di-trans,octa-cis-undecaprenyl diphosphate + beta-D-GlcNAc-(1-&gt;4)-Mur2Ac(oyl-L-Ala-gamma-D-Glu-L-Lys-D-Ala-D-Ala)-di-trans,octa-cis-undecaprenyl diphosphate = [GlcNAc-(1-&gt;4)-Mur2Ac(oyl-L-Ala-gamma-D-Glu-L-Lys-D-Ala-D-Ala)](n+1)-di-trans,octa-cis-undecaprenyl diphosphate + di-trans,octa-cis-undecaprenyl diphosphate + H(+)</text>
        <dbReference type="Rhea" id="RHEA:23708"/>
        <dbReference type="Rhea" id="RHEA-COMP:9602"/>
        <dbReference type="Rhea" id="RHEA-COMP:9603"/>
        <dbReference type="ChEBI" id="CHEBI:15378"/>
        <dbReference type="ChEBI" id="CHEBI:58405"/>
        <dbReference type="ChEBI" id="CHEBI:60033"/>
        <dbReference type="ChEBI" id="CHEBI:78435"/>
        <dbReference type="EC" id="2.4.99.28"/>
    </reaction>
</comment>
<keyword evidence="11" id="KW-0573">Peptidoglycan synthesis</keyword>
<comment type="similarity">
    <text evidence="2">In the N-terminal section; belongs to the glycosyltransferase 51 family.</text>
</comment>
<dbReference type="GO" id="GO:0071555">
    <property type="term" value="P:cell wall organization"/>
    <property type="evidence" value="ECO:0007669"/>
    <property type="project" value="UniProtKB-KW"/>
</dbReference>
<dbReference type="GO" id="GO:0008955">
    <property type="term" value="F:peptidoglycan glycosyltransferase activity"/>
    <property type="evidence" value="ECO:0007669"/>
    <property type="project" value="UniProtKB-EC"/>
</dbReference>
<keyword evidence="5" id="KW-0645">Protease</keyword>
<dbReference type="KEGG" id="nnv:QNH39_07370"/>
<evidence type="ECO:0000259" key="20">
    <source>
        <dbReference type="Pfam" id="PF00905"/>
    </source>
</evidence>
<keyword evidence="13 19" id="KW-0472">Membrane</keyword>
<evidence type="ECO:0000256" key="11">
    <source>
        <dbReference type="ARBA" id="ARBA00022984"/>
    </source>
</evidence>
<keyword evidence="4" id="KW-0121">Carboxypeptidase</keyword>
<comment type="similarity">
    <text evidence="1">In the C-terminal section; belongs to the transpeptidase family.</text>
</comment>
<evidence type="ECO:0000256" key="15">
    <source>
        <dbReference type="ARBA" id="ARBA00023316"/>
    </source>
</evidence>
<evidence type="ECO:0000256" key="9">
    <source>
        <dbReference type="ARBA" id="ARBA00022801"/>
    </source>
</evidence>
<evidence type="ECO:0000256" key="3">
    <source>
        <dbReference type="ARBA" id="ARBA00022475"/>
    </source>
</evidence>
<dbReference type="Gene3D" id="1.10.3810.10">
    <property type="entry name" value="Biosynthetic peptidoglycan transglycosylase-like"/>
    <property type="match status" value="1"/>
</dbReference>
<evidence type="ECO:0000256" key="14">
    <source>
        <dbReference type="ARBA" id="ARBA00023268"/>
    </source>
</evidence>
<evidence type="ECO:0000256" key="7">
    <source>
        <dbReference type="ARBA" id="ARBA00022679"/>
    </source>
</evidence>
<keyword evidence="9" id="KW-0378">Hydrolase</keyword>
<dbReference type="Pfam" id="PF00905">
    <property type="entry name" value="Transpeptidase"/>
    <property type="match status" value="1"/>
</dbReference>
<dbReference type="Proteomes" id="UP001178288">
    <property type="component" value="Chromosome"/>
</dbReference>
<evidence type="ECO:0000256" key="10">
    <source>
        <dbReference type="ARBA" id="ARBA00022960"/>
    </source>
</evidence>
<keyword evidence="10" id="KW-0133">Cell shape</keyword>
<name>A0AA95SI83_9BACI</name>
<dbReference type="GO" id="GO:0009252">
    <property type="term" value="P:peptidoglycan biosynthetic process"/>
    <property type="evidence" value="ECO:0007669"/>
    <property type="project" value="UniProtKB-KW"/>
</dbReference>
<evidence type="ECO:0000256" key="19">
    <source>
        <dbReference type="SAM" id="Phobius"/>
    </source>
</evidence>
<dbReference type="GO" id="GO:0009002">
    <property type="term" value="F:serine-type D-Ala-D-Ala carboxypeptidase activity"/>
    <property type="evidence" value="ECO:0007669"/>
    <property type="project" value="UniProtKB-EC"/>
</dbReference>
<evidence type="ECO:0000256" key="12">
    <source>
        <dbReference type="ARBA" id="ARBA00022989"/>
    </source>
</evidence>
<dbReference type="RefSeq" id="WP_066084073.1">
    <property type="nucleotide sequence ID" value="NZ_CP126114.1"/>
</dbReference>
<evidence type="ECO:0000256" key="6">
    <source>
        <dbReference type="ARBA" id="ARBA00022676"/>
    </source>
</evidence>
<dbReference type="InterPro" id="IPR023346">
    <property type="entry name" value="Lysozyme-like_dom_sf"/>
</dbReference>
<dbReference type="GO" id="GO:0008360">
    <property type="term" value="P:regulation of cell shape"/>
    <property type="evidence" value="ECO:0007669"/>
    <property type="project" value="UniProtKB-KW"/>
</dbReference>
<dbReference type="AlphaFoldDB" id="A0AA95SI83"/>
<reference evidence="22" key="1">
    <citation type="submission" date="2023-05" db="EMBL/GenBank/DDBJ databases">
        <title>Comparative genomics of Bacillaceae isolates and their secondary metabolite potential.</title>
        <authorList>
            <person name="Song L."/>
            <person name="Nielsen L.J."/>
            <person name="Mohite O."/>
            <person name="Xu X."/>
            <person name="Weber T."/>
            <person name="Kovacs A.T."/>
        </authorList>
    </citation>
    <scope>NUCLEOTIDE SEQUENCE</scope>
    <source>
        <strain evidence="22">XLM17</strain>
    </source>
</reference>